<reference evidence="2" key="2">
    <citation type="submission" date="2020-09" db="EMBL/GenBank/DDBJ databases">
        <authorList>
            <person name="Sun Q."/>
            <person name="Zhou Y."/>
        </authorList>
    </citation>
    <scope>NUCLEOTIDE SEQUENCE</scope>
    <source>
        <strain evidence="2">CGMCC 1.14984</strain>
    </source>
</reference>
<comment type="caution">
    <text evidence="2">The sequence shown here is derived from an EMBL/GenBank/DDBJ whole genome shotgun (WGS) entry which is preliminary data.</text>
</comment>
<gene>
    <name evidence="2" type="ORF">GCM10011355_04500</name>
</gene>
<evidence type="ECO:0000313" key="3">
    <source>
        <dbReference type="Proteomes" id="UP000621856"/>
    </source>
</evidence>
<feature type="region of interest" description="Disordered" evidence="1">
    <location>
        <begin position="1"/>
        <end position="48"/>
    </location>
</feature>
<accession>A0A8J3A0L8</accession>
<name>A0A8J3A0L8_9PROT</name>
<sequence>MRAIYPPVSGNRHPCRREGRARVGARGRDRHSVQTDGRESSLRAADQNAAVESEQLFRSSKLSKLHTLWILFSTGLPSVFNHRSDS</sequence>
<feature type="compositionally biased region" description="Basic and acidic residues" evidence="1">
    <location>
        <begin position="16"/>
        <end position="41"/>
    </location>
</feature>
<dbReference type="EMBL" id="BMGZ01000001">
    <property type="protein sequence ID" value="GGH93207.1"/>
    <property type="molecule type" value="Genomic_DNA"/>
</dbReference>
<dbReference type="AlphaFoldDB" id="A0A8J3A0L8"/>
<dbReference type="Proteomes" id="UP000621856">
    <property type="component" value="Unassembled WGS sequence"/>
</dbReference>
<protein>
    <submittedName>
        <fullName evidence="2">Uncharacterized protein</fullName>
    </submittedName>
</protein>
<organism evidence="2 3">
    <name type="scientific">Aquisalinus luteolus</name>
    <dbReference type="NCBI Taxonomy" id="1566827"/>
    <lineage>
        <taxon>Bacteria</taxon>
        <taxon>Pseudomonadati</taxon>
        <taxon>Pseudomonadota</taxon>
        <taxon>Alphaproteobacteria</taxon>
        <taxon>Parvularculales</taxon>
        <taxon>Parvularculaceae</taxon>
        <taxon>Aquisalinus</taxon>
    </lineage>
</organism>
<evidence type="ECO:0000313" key="2">
    <source>
        <dbReference type="EMBL" id="GGH93207.1"/>
    </source>
</evidence>
<proteinExistence type="predicted"/>
<evidence type="ECO:0000256" key="1">
    <source>
        <dbReference type="SAM" id="MobiDB-lite"/>
    </source>
</evidence>
<reference evidence="2" key="1">
    <citation type="journal article" date="2014" name="Int. J. Syst. Evol. Microbiol.">
        <title>Complete genome sequence of Corynebacterium casei LMG S-19264T (=DSM 44701T), isolated from a smear-ripened cheese.</title>
        <authorList>
            <consortium name="US DOE Joint Genome Institute (JGI-PGF)"/>
            <person name="Walter F."/>
            <person name="Albersmeier A."/>
            <person name="Kalinowski J."/>
            <person name="Ruckert C."/>
        </authorList>
    </citation>
    <scope>NUCLEOTIDE SEQUENCE</scope>
    <source>
        <strain evidence="2">CGMCC 1.14984</strain>
    </source>
</reference>